<feature type="region of interest" description="Disordered" evidence="1">
    <location>
        <begin position="1"/>
        <end position="170"/>
    </location>
</feature>
<evidence type="ECO:0000256" key="1">
    <source>
        <dbReference type="SAM" id="MobiDB-lite"/>
    </source>
</evidence>
<feature type="compositionally biased region" description="Basic and acidic residues" evidence="1">
    <location>
        <begin position="125"/>
        <end position="142"/>
    </location>
</feature>
<dbReference type="InterPro" id="IPR013885">
    <property type="entry name" value="DUF1764_euk"/>
</dbReference>
<feature type="compositionally biased region" description="Basic and acidic residues" evidence="1">
    <location>
        <begin position="74"/>
        <end position="85"/>
    </location>
</feature>
<organism evidence="2">
    <name type="scientific">Chlamydomonas euryale</name>
    <dbReference type="NCBI Taxonomy" id="1486919"/>
    <lineage>
        <taxon>Eukaryota</taxon>
        <taxon>Viridiplantae</taxon>
        <taxon>Chlorophyta</taxon>
        <taxon>core chlorophytes</taxon>
        <taxon>Chlorophyceae</taxon>
        <taxon>CS clade</taxon>
        <taxon>Chlamydomonadales</taxon>
        <taxon>Chlamydomonadaceae</taxon>
        <taxon>Chlamydomonas</taxon>
    </lineage>
</organism>
<evidence type="ECO:0000313" key="2">
    <source>
        <dbReference type="EMBL" id="CAD8287941.1"/>
    </source>
</evidence>
<dbReference type="Pfam" id="PF08576">
    <property type="entry name" value="DUF1764"/>
    <property type="match status" value="1"/>
</dbReference>
<feature type="compositionally biased region" description="Low complexity" evidence="1">
    <location>
        <begin position="47"/>
        <end position="68"/>
    </location>
</feature>
<evidence type="ECO:0008006" key="3">
    <source>
        <dbReference type="Google" id="ProtNLM"/>
    </source>
</evidence>
<protein>
    <recommendedName>
        <fullName evidence="3">DUF1764 domain-containing protein</fullName>
    </recommendedName>
</protein>
<proteinExistence type="predicted"/>
<gene>
    <name evidence="2" type="ORF">CEUR00632_LOCUS7980</name>
</gene>
<feature type="compositionally biased region" description="Basic and acidic residues" evidence="1">
    <location>
        <begin position="154"/>
        <end position="163"/>
    </location>
</feature>
<dbReference type="PANTHER" id="PTHR34066">
    <property type="entry name" value="GROWTH FACTOR 2"/>
    <property type="match status" value="1"/>
</dbReference>
<reference evidence="2" key="1">
    <citation type="submission" date="2021-01" db="EMBL/GenBank/DDBJ databases">
        <authorList>
            <person name="Corre E."/>
            <person name="Pelletier E."/>
            <person name="Niang G."/>
            <person name="Scheremetjew M."/>
            <person name="Finn R."/>
            <person name="Kale V."/>
            <person name="Holt S."/>
            <person name="Cochrane G."/>
            <person name="Meng A."/>
            <person name="Brown T."/>
            <person name="Cohen L."/>
        </authorList>
    </citation>
    <scope>NUCLEOTIDE SEQUENCE</scope>
    <source>
        <strain evidence="2">CCMP219</strain>
    </source>
</reference>
<accession>A0A7R9V8Y4</accession>
<dbReference type="EMBL" id="HBEC01017046">
    <property type="protein sequence ID" value="CAD8287941.1"/>
    <property type="molecule type" value="Transcribed_RNA"/>
</dbReference>
<dbReference type="PANTHER" id="PTHR34066:SF1">
    <property type="entry name" value="DUF1764 FAMILY PROTEIN"/>
    <property type="match status" value="1"/>
</dbReference>
<sequence>MKKTLRGTPIEKAVAGGHAAEGPLPETPVGKRPPVSAQQTKKEKPGNKQQPQQAAGPAKKTAAAPAAAAGGGDDGGKKKARKASELDDIFAMTKRRGQAEAGGGDDASEATDGLGTASGNGDVNDELRELAERIKKAREAKGKAAVAQGSSKKSKVEGSKDDIFGAQTGKGRKRTEEGYAIYTEDELKLGAGGDTDLCPFDCDCCY</sequence>
<name>A0A7R9V8Y4_9CHLO</name>
<dbReference type="AlphaFoldDB" id="A0A7R9V8Y4"/>